<proteinExistence type="predicted"/>
<keyword evidence="1" id="KW-1133">Transmembrane helix</keyword>
<keyword evidence="1" id="KW-0812">Transmembrane</keyword>
<evidence type="ECO:0000259" key="2">
    <source>
        <dbReference type="PROSITE" id="PS50853"/>
    </source>
</evidence>
<dbReference type="CDD" id="cd00063">
    <property type="entry name" value="FN3"/>
    <property type="match status" value="1"/>
</dbReference>
<dbReference type="AlphaFoldDB" id="A0AAV2IBE5"/>
<protein>
    <recommendedName>
        <fullName evidence="2">Fibronectin type-III domain-containing protein</fullName>
    </recommendedName>
</protein>
<keyword evidence="4" id="KW-1185">Reference proteome</keyword>
<evidence type="ECO:0000313" key="4">
    <source>
        <dbReference type="Proteomes" id="UP001497497"/>
    </source>
</evidence>
<dbReference type="SUPFAM" id="SSF49265">
    <property type="entry name" value="Fibronectin type III"/>
    <property type="match status" value="1"/>
</dbReference>
<dbReference type="InterPro" id="IPR036116">
    <property type="entry name" value="FN3_sf"/>
</dbReference>
<dbReference type="InterPro" id="IPR003961">
    <property type="entry name" value="FN3_dom"/>
</dbReference>
<reference evidence="3 4" key="1">
    <citation type="submission" date="2024-04" db="EMBL/GenBank/DDBJ databases">
        <authorList>
            <consortium name="Genoscope - CEA"/>
            <person name="William W."/>
        </authorList>
    </citation>
    <scope>NUCLEOTIDE SEQUENCE [LARGE SCALE GENOMIC DNA]</scope>
</reference>
<dbReference type="Proteomes" id="UP001497497">
    <property type="component" value="Unassembled WGS sequence"/>
</dbReference>
<feature type="transmembrane region" description="Helical" evidence="1">
    <location>
        <begin position="231"/>
        <end position="254"/>
    </location>
</feature>
<dbReference type="Gene3D" id="2.60.40.10">
    <property type="entry name" value="Immunoglobulins"/>
    <property type="match status" value="2"/>
</dbReference>
<dbReference type="Pfam" id="PF00041">
    <property type="entry name" value="fn3"/>
    <property type="match status" value="1"/>
</dbReference>
<name>A0AAV2IBE5_LYMST</name>
<sequence>MCSDPSLECKIDGYGGTRCLCLSGLYMEANHCYPVAQLCNILSNDSKISTNDVQLNWTSRIQSLHINQNITWRTTDDTFIGGEMLANQNGIHVSGLIPGQEYIFTVFSKLQAHSYYPETWFSTNFTIETRPATPGKLNESSSQLKSSPYILSFEVSEGRAANYKITLGEKVYGVSKAELTIDELTPDTQYNYTITAYNKHGDSSEVVTGNFTTGPAEITENDVETQVDIPLIAGVTSGVVVAVIILTVVVTVIVRRRKQKRSKNQGSPKMTDTDDNVVVAAGPSASNSSGDIRMIDYRNVNIVDIRNCSPNDNQDLRYYDYIRDSEITPCYEGIYANIGGIQDSTRTENIYNNSAFVNDKY</sequence>
<accession>A0AAV2IBE5</accession>
<comment type="caution">
    <text evidence="3">The sequence shown here is derived from an EMBL/GenBank/DDBJ whole genome shotgun (WGS) entry which is preliminary data.</text>
</comment>
<dbReference type="InterPro" id="IPR013783">
    <property type="entry name" value="Ig-like_fold"/>
</dbReference>
<evidence type="ECO:0000256" key="1">
    <source>
        <dbReference type="SAM" id="Phobius"/>
    </source>
</evidence>
<gene>
    <name evidence="3" type="ORF">GSLYS_00017711001</name>
</gene>
<evidence type="ECO:0000313" key="3">
    <source>
        <dbReference type="EMBL" id="CAL1544198.1"/>
    </source>
</evidence>
<dbReference type="EMBL" id="CAXITT010000603">
    <property type="protein sequence ID" value="CAL1544198.1"/>
    <property type="molecule type" value="Genomic_DNA"/>
</dbReference>
<organism evidence="3 4">
    <name type="scientific">Lymnaea stagnalis</name>
    <name type="common">Great pond snail</name>
    <name type="synonym">Helix stagnalis</name>
    <dbReference type="NCBI Taxonomy" id="6523"/>
    <lineage>
        <taxon>Eukaryota</taxon>
        <taxon>Metazoa</taxon>
        <taxon>Spiralia</taxon>
        <taxon>Lophotrochozoa</taxon>
        <taxon>Mollusca</taxon>
        <taxon>Gastropoda</taxon>
        <taxon>Heterobranchia</taxon>
        <taxon>Euthyneura</taxon>
        <taxon>Panpulmonata</taxon>
        <taxon>Hygrophila</taxon>
        <taxon>Lymnaeoidea</taxon>
        <taxon>Lymnaeidae</taxon>
        <taxon>Lymnaea</taxon>
    </lineage>
</organism>
<keyword evidence="1" id="KW-0472">Membrane</keyword>
<dbReference type="PROSITE" id="PS50853">
    <property type="entry name" value="FN3"/>
    <property type="match status" value="1"/>
</dbReference>
<feature type="domain" description="Fibronectin type-III" evidence="2">
    <location>
        <begin position="121"/>
        <end position="216"/>
    </location>
</feature>